<dbReference type="GO" id="GO:0009507">
    <property type="term" value="C:chloroplast"/>
    <property type="evidence" value="ECO:0007669"/>
    <property type="project" value="TreeGrafter"/>
</dbReference>
<dbReference type="AlphaFoldDB" id="A0AAW1VRX6"/>
<dbReference type="InterPro" id="IPR016025">
    <property type="entry name" value="Clathrin_H-chain_N"/>
</dbReference>
<reference evidence="1 2" key="1">
    <citation type="journal article" date="2023" name="G3 (Bethesda)">
        <title>A chromosome-length genome assembly and annotation of blackberry (Rubus argutus, cv. 'Hillquist').</title>
        <authorList>
            <person name="Bruna T."/>
            <person name="Aryal R."/>
            <person name="Dudchenko O."/>
            <person name="Sargent D.J."/>
            <person name="Mead D."/>
            <person name="Buti M."/>
            <person name="Cavallini A."/>
            <person name="Hytonen T."/>
            <person name="Andres J."/>
            <person name="Pham M."/>
            <person name="Weisz D."/>
            <person name="Mascagni F."/>
            <person name="Usai G."/>
            <person name="Natali L."/>
            <person name="Bassil N."/>
            <person name="Fernandez G.E."/>
            <person name="Lomsadze A."/>
            <person name="Armour M."/>
            <person name="Olukolu B."/>
            <person name="Poorten T."/>
            <person name="Britton C."/>
            <person name="Davik J."/>
            <person name="Ashrafi H."/>
            <person name="Aiden E.L."/>
            <person name="Borodovsky M."/>
            <person name="Worthington M."/>
        </authorList>
    </citation>
    <scope>NUCLEOTIDE SEQUENCE [LARGE SCALE GENOMIC DNA]</scope>
    <source>
        <strain evidence="1">PI 553951</strain>
    </source>
</reference>
<organism evidence="1 2">
    <name type="scientific">Rubus argutus</name>
    <name type="common">Southern blackberry</name>
    <dbReference type="NCBI Taxonomy" id="59490"/>
    <lineage>
        <taxon>Eukaryota</taxon>
        <taxon>Viridiplantae</taxon>
        <taxon>Streptophyta</taxon>
        <taxon>Embryophyta</taxon>
        <taxon>Tracheophyta</taxon>
        <taxon>Spermatophyta</taxon>
        <taxon>Magnoliopsida</taxon>
        <taxon>eudicotyledons</taxon>
        <taxon>Gunneridae</taxon>
        <taxon>Pentapetalae</taxon>
        <taxon>rosids</taxon>
        <taxon>fabids</taxon>
        <taxon>Rosales</taxon>
        <taxon>Rosaceae</taxon>
        <taxon>Rosoideae</taxon>
        <taxon>Rosoideae incertae sedis</taxon>
        <taxon>Rubus</taxon>
    </lineage>
</organism>
<dbReference type="GO" id="GO:0071439">
    <property type="term" value="C:clathrin complex"/>
    <property type="evidence" value="ECO:0007669"/>
    <property type="project" value="TreeGrafter"/>
</dbReference>
<keyword evidence="2" id="KW-1185">Reference proteome</keyword>
<dbReference type="SUPFAM" id="SSF50989">
    <property type="entry name" value="Clathrin heavy-chain terminal domain"/>
    <property type="match status" value="1"/>
</dbReference>
<dbReference type="PANTHER" id="PTHR10292">
    <property type="entry name" value="CLATHRIN HEAVY CHAIN RELATED"/>
    <property type="match status" value="1"/>
</dbReference>
<dbReference type="GO" id="GO:0032051">
    <property type="term" value="F:clathrin light chain binding"/>
    <property type="evidence" value="ECO:0007669"/>
    <property type="project" value="TreeGrafter"/>
</dbReference>
<dbReference type="PANTHER" id="PTHR10292:SF34">
    <property type="entry name" value="CLATHRIN HEAVY CHAIN 1-RELATED"/>
    <property type="match status" value="1"/>
</dbReference>
<dbReference type="Proteomes" id="UP001457282">
    <property type="component" value="Unassembled WGS sequence"/>
</dbReference>
<dbReference type="GO" id="GO:0030132">
    <property type="term" value="C:clathrin coat of coated pit"/>
    <property type="evidence" value="ECO:0007669"/>
    <property type="project" value="InterPro"/>
</dbReference>
<comment type="caution">
    <text evidence="1">The sequence shown here is derived from an EMBL/GenBank/DDBJ whole genome shotgun (WGS) entry which is preliminary data.</text>
</comment>
<gene>
    <name evidence="1" type="ORF">M0R45_000970</name>
</gene>
<dbReference type="Gene3D" id="2.130.10.110">
    <property type="entry name" value="Clathrin heavy-chain terminal domain"/>
    <property type="match status" value="1"/>
</dbReference>
<evidence type="ECO:0000313" key="1">
    <source>
        <dbReference type="EMBL" id="KAK9907240.1"/>
    </source>
</evidence>
<dbReference type="GO" id="GO:0006886">
    <property type="term" value="P:intracellular protein transport"/>
    <property type="evidence" value="ECO:0007669"/>
    <property type="project" value="InterPro"/>
</dbReference>
<proteinExistence type="predicted"/>
<evidence type="ECO:0000313" key="2">
    <source>
        <dbReference type="Proteomes" id="UP001457282"/>
    </source>
</evidence>
<dbReference type="GO" id="GO:0009506">
    <property type="term" value="C:plasmodesma"/>
    <property type="evidence" value="ECO:0007669"/>
    <property type="project" value="TreeGrafter"/>
</dbReference>
<dbReference type="GO" id="GO:0006898">
    <property type="term" value="P:receptor-mediated endocytosis"/>
    <property type="evidence" value="ECO:0007669"/>
    <property type="project" value="TreeGrafter"/>
</dbReference>
<dbReference type="GO" id="GO:0005198">
    <property type="term" value="F:structural molecule activity"/>
    <property type="evidence" value="ECO:0007669"/>
    <property type="project" value="InterPro"/>
</dbReference>
<name>A0AAW1VRX6_RUBAR</name>
<dbReference type="GO" id="GO:0030130">
    <property type="term" value="C:clathrin coat of trans-Golgi network vesicle"/>
    <property type="evidence" value="ECO:0007669"/>
    <property type="project" value="InterPro"/>
</dbReference>
<accession>A0AAW1VRX6</accession>
<dbReference type="EMBL" id="JBEDUW010000021">
    <property type="protein sequence ID" value="KAK9907240.1"/>
    <property type="molecule type" value="Genomic_DNA"/>
</dbReference>
<sequence length="595" mass="67014">MAVAKASPIIIKEVLKLRSFGINKSLISTSHVTMESGNCICVREAASIAIFDMSMPTKPWMIDIKADSALMNPNSKILAVKARAKSGDRLQILKIGGKRSKPQPIKSHLMLEQVVFWKWITPNMLGLVTRTGIYHWSIAGEGDEPAKIFSRPPNLENNQILNYHFDPSQKWVVLIVTAPDKAKGAEGTLQLLNMDNLDHIPPPENALTASFVQYKVPGKDNPSVLLSLATGSKLQVRELSSQQGELSFKEKEADISFPSDFVDDYPVAMQISHKYSLIYVITRLGQLFVYDIETAVVVHRTKICREPILLTTEASSSVEGFYAVNEQGQVFLATIDEQRIMKYVAAQVQLNNCVNRGELHLPSPVVIPKGVQNSPKLPLLLATQHVEDLAHVPIEKCYNAFKCNLSENIKTTPLSSRWDGDRVIEEYQTYVRDVIDDVCILESEQNINKGSLESDLIGVDCDNRARILKVRNPDPNCLTRFRFYNDELKDVLIPNMLGTSSSNLFMNVYNNRTREYNKDMLGVFKFMRNVGIHALDFPPADKFTVERDLNKTFPGALREIYEILTTLGLDLRMLSRKSAEDELNREQGVLRMKSE</sequence>
<protein>
    <submittedName>
        <fullName evidence="1">Uncharacterized protein</fullName>
    </submittedName>
</protein>